<dbReference type="InterPro" id="IPR009057">
    <property type="entry name" value="Homeodomain-like_sf"/>
</dbReference>
<dbReference type="AlphaFoldDB" id="A0A2N5XZA6"/>
<dbReference type="RefSeq" id="WP_101522482.1">
    <property type="nucleotide sequence ID" value="NZ_PKLZ01000013.1"/>
</dbReference>
<feature type="domain" description="SIS" evidence="5">
    <location>
        <begin position="124"/>
        <end position="263"/>
    </location>
</feature>
<dbReference type="Pfam" id="PF01418">
    <property type="entry name" value="HTH_6"/>
    <property type="match status" value="1"/>
</dbReference>
<comment type="caution">
    <text evidence="6">The sequence shown here is derived from an EMBL/GenBank/DDBJ whole genome shotgun (WGS) entry which is preliminary data.</text>
</comment>
<dbReference type="GO" id="GO:0097367">
    <property type="term" value="F:carbohydrate derivative binding"/>
    <property type="evidence" value="ECO:0007669"/>
    <property type="project" value="InterPro"/>
</dbReference>
<evidence type="ECO:0000313" key="7">
    <source>
        <dbReference type="Proteomes" id="UP000234845"/>
    </source>
</evidence>
<evidence type="ECO:0000313" key="6">
    <source>
        <dbReference type="EMBL" id="PLW81475.1"/>
    </source>
</evidence>
<dbReference type="InterPro" id="IPR046348">
    <property type="entry name" value="SIS_dom_sf"/>
</dbReference>
<dbReference type="SUPFAM" id="SSF46689">
    <property type="entry name" value="Homeodomain-like"/>
    <property type="match status" value="1"/>
</dbReference>
<dbReference type="GO" id="GO:1901135">
    <property type="term" value="P:carbohydrate derivative metabolic process"/>
    <property type="evidence" value="ECO:0007669"/>
    <property type="project" value="InterPro"/>
</dbReference>
<dbReference type="CDD" id="cd05013">
    <property type="entry name" value="SIS_RpiR"/>
    <property type="match status" value="1"/>
</dbReference>
<organism evidence="6 7">
    <name type="scientific">Kineobactrum sediminis</name>
    <dbReference type="NCBI Taxonomy" id="1905677"/>
    <lineage>
        <taxon>Bacteria</taxon>
        <taxon>Pseudomonadati</taxon>
        <taxon>Pseudomonadota</taxon>
        <taxon>Gammaproteobacteria</taxon>
        <taxon>Cellvibrionales</taxon>
        <taxon>Halieaceae</taxon>
        <taxon>Kineobactrum</taxon>
    </lineage>
</organism>
<dbReference type="Pfam" id="PF01380">
    <property type="entry name" value="SIS"/>
    <property type="match status" value="1"/>
</dbReference>
<evidence type="ECO:0000256" key="3">
    <source>
        <dbReference type="ARBA" id="ARBA00023163"/>
    </source>
</evidence>
<evidence type="ECO:0000256" key="2">
    <source>
        <dbReference type="ARBA" id="ARBA00023125"/>
    </source>
</evidence>
<dbReference type="Proteomes" id="UP000234845">
    <property type="component" value="Unassembled WGS sequence"/>
</dbReference>
<dbReference type="PROSITE" id="PS51464">
    <property type="entry name" value="SIS"/>
    <property type="match status" value="1"/>
</dbReference>
<dbReference type="PROSITE" id="PS51071">
    <property type="entry name" value="HTH_RPIR"/>
    <property type="match status" value="1"/>
</dbReference>
<dbReference type="GO" id="GO:0003677">
    <property type="term" value="F:DNA binding"/>
    <property type="evidence" value="ECO:0007669"/>
    <property type="project" value="UniProtKB-KW"/>
</dbReference>
<proteinExistence type="predicted"/>
<protein>
    <recommendedName>
        <fullName evidence="8">Transcriptional regulator</fullName>
    </recommendedName>
</protein>
<dbReference type="InterPro" id="IPR001347">
    <property type="entry name" value="SIS_dom"/>
</dbReference>
<evidence type="ECO:0000256" key="1">
    <source>
        <dbReference type="ARBA" id="ARBA00023015"/>
    </source>
</evidence>
<keyword evidence="7" id="KW-1185">Reference proteome</keyword>
<dbReference type="OrthoDB" id="257751at2"/>
<keyword evidence="3" id="KW-0804">Transcription</keyword>
<dbReference type="InterPro" id="IPR035472">
    <property type="entry name" value="RpiR-like_SIS"/>
</dbReference>
<gene>
    <name evidence="6" type="ORF">CWI75_15760</name>
</gene>
<name>A0A2N5XZA6_9GAMM</name>
<dbReference type="InterPro" id="IPR047640">
    <property type="entry name" value="RpiR-like"/>
</dbReference>
<dbReference type="EMBL" id="PKLZ01000013">
    <property type="protein sequence ID" value="PLW81475.1"/>
    <property type="molecule type" value="Genomic_DNA"/>
</dbReference>
<dbReference type="GO" id="GO:0003700">
    <property type="term" value="F:DNA-binding transcription factor activity"/>
    <property type="evidence" value="ECO:0007669"/>
    <property type="project" value="InterPro"/>
</dbReference>
<feature type="domain" description="HTH rpiR-type" evidence="4">
    <location>
        <begin position="4"/>
        <end position="80"/>
    </location>
</feature>
<dbReference type="Gene3D" id="1.10.10.10">
    <property type="entry name" value="Winged helix-like DNA-binding domain superfamily/Winged helix DNA-binding domain"/>
    <property type="match status" value="1"/>
</dbReference>
<dbReference type="InterPro" id="IPR036388">
    <property type="entry name" value="WH-like_DNA-bd_sf"/>
</dbReference>
<dbReference type="SUPFAM" id="SSF53697">
    <property type="entry name" value="SIS domain"/>
    <property type="match status" value="1"/>
</dbReference>
<evidence type="ECO:0000259" key="4">
    <source>
        <dbReference type="PROSITE" id="PS51071"/>
    </source>
</evidence>
<reference evidence="7" key="1">
    <citation type="submission" date="2017-11" db="EMBL/GenBank/DDBJ databases">
        <title>The draft genome sequence of Chromatocurvus sp. F02.</title>
        <authorList>
            <person name="Du Z.-J."/>
            <person name="Chang Y.-Q."/>
        </authorList>
    </citation>
    <scope>NUCLEOTIDE SEQUENCE [LARGE SCALE GENOMIC DNA]</scope>
    <source>
        <strain evidence="7">F02</strain>
    </source>
</reference>
<dbReference type="Gene3D" id="3.40.50.10490">
    <property type="entry name" value="Glucose-6-phosphate isomerase like protein, domain 1"/>
    <property type="match status" value="1"/>
</dbReference>
<dbReference type="PANTHER" id="PTHR30514">
    <property type="entry name" value="GLUCOKINASE"/>
    <property type="match status" value="1"/>
</dbReference>
<keyword evidence="1" id="KW-0805">Transcription regulation</keyword>
<evidence type="ECO:0008006" key="8">
    <source>
        <dbReference type="Google" id="ProtNLM"/>
    </source>
</evidence>
<accession>A0A2N5XZA6</accession>
<dbReference type="PANTHER" id="PTHR30514:SF1">
    <property type="entry name" value="HTH-TYPE TRANSCRIPTIONAL REGULATOR HEXR-RELATED"/>
    <property type="match status" value="1"/>
</dbReference>
<keyword evidence="2" id="KW-0238">DNA-binding</keyword>
<sequence length="283" mass="30594">MHRNTLLEQLSSNTLKLSKSDQKVAAIITSEPAAVIHYSIARLAALAGVSEPTVSRLSHKLGCDGYTDFKLRLAQEISSGGRLFVENMDATDNTQTIINKILSSIETSVHSMQQSTSAASIESATAMLADSRSIYFFGIGASGPVALDAQHKFFRFGIPVVAQTDYINQRMMCSMLGPEDAAIFISYTGRTREIVASAAVASERGARTIGLTQQGSPLAGHCREVLNVVALEDTDLYTPMTSRIIHLVLIDILATKLAITLGEKVETNIRAIKRNLQATRHDG</sequence>
<dbReference type="InterPro" id="IPR000281">
    <property type="entry name" value="HTH_RpiR"/>
</dbReference>
<evidence type="ECO:0000259" key="5">
    <source>
        <dbReference type="PROSITE" id="PS51464"/>
    </source>
</evidence>